<comment type="caution">
    <text evidence="11">The sequence shown here is derived from an EMBL/GenBank/DDBJ whole genome shotgun (WGS) entry which is preliminary data.</text>
</comment>
<dbReference type="PANTHER" id="PTHR30026">
    <property type="entry name" value="OUTER MEMBRANE PROTEIN TOLC"/>
    <property type="match status" value="1"/>
</dbReference>
<keyword evidence="12" id="KW-1185">Reference proteome</keyword>
<dbReference type="RefSeq" id="WP_184335115.1">
    <property type="nucleotide sequence ID" value="NZ_JACHHZ010000006.1"/>
</dbReference>
<evidence type="ECO:0000256" key="6">
    <source>
        <dbReference type="ARBA" id="ARBA00023136"/>
    </source>
</evidence>
<dbReference type="EMBL" id="JACHHZ010000006">
    <property type="protein sequence ID" value="MBB6095717.1"/>
    <property type="molecule type" value="Genomic_DNA"/>
</dbReference>
<keyword evidence="4" id="KW-1134">Transmembrane beta strand</keyword>
<evidence type="ECO:0000256" key="2">
    <source>
        <dbReference type="ARBA" id="ARBA00007613"/>
    </source>
</evidence>
<evidence type="ECO:0000256" key="5">
    <source>
        <dbReference type="ARBA" id="ARBA00022692"/>
    </source>
</evidence>
<keyword evidence="6" id="KW-0472">Membrane</keyword>
<dbReference type="InterPro" id="IPR003423">
    <property type="entry name" value="OMP_efflux"/>
</dbReference>
<evidence type="ECO:0000313" key="11">
    <source>
        <dbReference type="EMBL" id="MBB6095717.1"/>
    </source>
</evidence>
<dbReference type="Pfam" id="PF02321">
    <property type="entry name" value="OEP"/>
    <property type="match status" value="2"/>
</dbReference>
<dbReference type="SUPFAM" id="SSF56954">
    <property type="entry name" value="Outer membrane efflux proteins (OEP)"/>
    <property type="match status" value="1"/>
</dbReference>
<dbReference type="InterPro" id="IPR051906">
    <property type="entry name" value="TolC-like"/>
</dbReference>
<dbReference type="GO" id="GO:0009279">
    <property type="term" value="C:cell outer membrane"/>
    <property type="evidence" value="ECO:0007669"/>
    <property type="project" value="UniProtKB-SubCell"/>
</dbReference>
<keyword evidence="3" id="KW-0813">Transport</keyword>
<dbReference type="GO" id="GO:1990281">
    <property type="term" value="C:efflux pump complex"/>
    <property type="evidence" value="ECO:0007669"/>
    <property type="project" value="TreeGrafter"/>
</dbReference>
<keyword evidence="5" id="KW-0812">Transmembrane</keyword>
<dbReference type="NCBIfam" id="TIGR01844">
    <property type="entry name" value="type_I_sec_TolC"/>
    <property type="match status" value="1"/>
</dbReference>
<dbReference type="PANTHER" id="PTHR30026:SF20">
    <property type="entry name" value="OUTER MEMBRANE PROTEIN TOLC"/>
    <property type="match status" value="1"/>
</dbReference>
<evidence type="ECO:0000256" key="4">
    <source>
        <dbReference type="ARBA" id="ARBA00022452"/>
    </source>
</evidence>
<feature type="coiled-coil region" evidence="8">
    <location>
        <begin position="137"/>
        <end position="196"/>
    </location>
</feature>
<proteinExistence type="inferred from homology"/>
<reference evidence="11 12" key="1">
    <citation type="submission" date="2020-08" db="EMBL/GenBank/DDBJ databases">
        <title>Genomic Encyclopedia of Type Strains, Phase IV (KMG-IV): sequencing the most valuable type-strain genomes for metagenomic binning, comparative biology and taxonomic classification.</title>
        <authorList>
            <person name="Goeker M."/>
        </authorList>
    </citation>
    <scope>NUCLEOTIDE SEQUENCE [LARGE SCALE GENOMIC DNA]</scope>
    <source>
        <strain evidence="11 12">DSM 26723</strain>
    </source>
</reference>
<evidence type="ECO:0000256" key="1">
    <source>
        <dbReference type="ARBA" id="ARBA00004442"/>
    </source>
</evidence>
<sequence length="482" mass="53059">MKLRSYIQACLKKHALASAAAMMGGLSLLAIAPTASAADIVEVYQKALQNDPQIREADANRLASRESKPQALAALLPQINASGSYEKTESEGASLFADPTTNPIQFRPAQREQELDTTVYQFQLRQTLFRWDQWSTLKRADSQVAQAEADYQAAQQELIQRTAQRYFDVLAAQDTVDAAVATLEAFSRQLEQADKRFEVGLIAITDVQEARAAHDQAAAGVILAKRQLATALELLRELTGESFSSLAAPIDDLPLRSPDPENEETWVATALEQNLRIISARLATDIAKQDVSVARSGHLPTIDLVAGRSGNDISGDTTTQTGNGPRSTSPADSDGTEDAIGVQVTVPIYSGGGTSSRVRQRVYLHRAARERLERTNRETERATRDAYLGVLSEMSRVKALKQALDSSKTALQATEAGFEVGTRTTVDVLDARRRLFEAQTNYSRSRYDYILNAFNLRLATGTLRQEDLQRINQYLEERVITK</sequence>
<dbReference type="GO" id="GO:0015562">
    <property type="term" value="F:efflux transmembrane transporter activity"/>
    <property type="evidence" value="ECO:0007669"/>
    <property type="project" value="InterPro"/>
</dbReference>
<accession>A0A841HR56</accession>
<keyword evidence="8" id="KW-0175">Coiled coil</keyword>
<keyword evidence="10" id="KW-0732">Signal</keyword>
<evidence type="ECO:0000256" key="7">
    <source>
        <dbReference type="ARBA" id="ARBA00023237"/>
    </source>
</evidence>
<feature type="region of interest" description="Disordered" evidence="9">
    <location>
        <begin position="305"/>
        <end position="338"/>
    </location>
</feature>
<protein>
    <submittedName>
        <fullName evidence="11">Outer membrane protein</fullName>
    </submittedName>
</protein>
<comment type="similarity">
    <text evidence="2">Belongs to the outer membrane factor (OMF) (TC 1.B.17) family.</text>
</comment>
<feature type="chain" id="PRO_5032340758" evidence="10">
    <location>
        <begin position="38"/>
        <end position="482"/>
    </location>
</feature>
<dbReference type="AlphaFoldDB" id="A0A841HR56"/>
<name>A0A841HR56_9GAMM</name>
<feature type="compositionally biased region" description="Polar residues" evidence="9">
    <location>
        <begin position="311"/>
        <end position="331"/>
    </location>
</feature>
<organism evidence="11 12">
    <name type="scientific">Povalibacter uvarum</name>
    <dbReference type="NCBI Taxonomy" id="732238"/>
    <lineage>
        <taxon>Bacteria</taxon>
        <taxon>Pseudomonadati</taxon>
        <taxon>Pseudomonadota</taxon>
        <taxon>Gammaproteobacteria</taxon>
        <taxon>Steroidobacterales</taxon>
        <taxon>Steroidobacteraceae</taxon>
        <taxon>Povalibacter</taxon>
    </lineage>
</organism>
<evidence type="ECO:0000256" key="9">
    <source>
        <dbReference type="SAM" id="MobiDB-lite"/>
    </source>
</evidence>
<dbReference type="Gene3D" id="1.20.1600.10">
    <property type="entry name" value="Outer membrane efflux proteins (OEP)"/>
    <property type="match status" value="1"/>
</dbReference>
<gene>
    <name evidence="11" type="ORF">HNQ60_004608</name>
</gene>
<feature type="signal peptide" evidence="10">
    <location>
        <begin position="1"/>
        <end position="37"/>
    </location>
</feature>
<comment type="subcellular location">
    <subcellularLocation>
        <location evidence="1">Cell outer membrane</location>
    </subcellularLocation>
</comment>
<evidence type="ECO:0000256" key="8">
    <source>
        <dbReference type="SAM" id="Coils"/>
    </source>
</evidence>
<evidence type="ECO:0000256" key="3">
    <source>
        <dbReference type="ARBA" id="ARBA00022448"/>
    </source>
</evidence>
<keyword evidence="7" id="KW-0998">Cell outer membrane</keyword>
<evidence type="ECO:0000313" key="12">
    <source>
        <dbReference type="Proteomes" id="UP000588068"/>
    </source>
</evidence>
<dbReference type="GO" id="GO:0015288">
    <property type="term" value="F:porin activity"/>
    <property type="evidence" value="ECO:0007669"/>
    <property type="project" value="TreeGrafter"/>
</dbReference>
<dbReference type="InterPro" id="IPR010130">
    <property type="entry name" value="T1SS_OMP_TolC"/>
</dbReference>
<dbReference type="Proteomes" id="UP000588068">
    <property type="component" value="Unassembled WGS sequence"/>
</dbReference>
<evidence type="ECO:0000256" key="10">
    <source>
        <dbReference type="SAM" id="SignalP"/>
    </source>
</evidence>